<evidence type="ECO:0000256" key="1">
    <source>
        <dbReference type="SAM" id="MobiDB-lite"/>
    </source>
</evidence>
<dbReference type="AlphaFoldDB" id="A0A2P6NPZ4"/>
<accession>A0A2P6NPZ4</accession>
<protein>
    <submittedName>
        <fullName evidence="2">Uncharacterized protein</fullName>
    </submittedName>
</protein>
<name>A0A2P6NPZ4_9EUKA</name>
<feature type="region of interest" description="Disordered" evidence="1">
    <location>
        <begin position="226"/>
        <end position="269"/>
    </location>
</feature>
<feature type="compositionally biased region" description="Basic and acidic residues" evidence="1">
    <location>
        <begin position="88"/>
        <end position="106"/>
    </location>
</feature>
<keyword evidence="3" id="KW-1185">Reference proteome</keyword>
<organism evidence="2 3">
    <name type="scientific">Planoprotostelium fungivorum</name>
    <dbReference type="NCBI Taxonomy" id="1890364"/>
    <lineage>
        <taxon>Eukaryota</taxon>
        <taxon>Amoebozoa</taxon>
        <taxon>Evosea</taxon>
        <taxon>Variosea</taxon>
        <taxon>Cavosteliida</taxon>
        <taxon>Cavosteliaceae</taxon>
        <taxon>Planoprotostelium</taxon>
    </lineage>
</organism>
<gene>
    <name evidence="2" type="ORF">PROFUN_05801</name>
</gene>
<feature type="compositionally biased region" description="Low complexity" evidence="1">
    <location>
        <begin position="45"/>
        <end position="56"/>
    </location>
</feature>
<feature type="compositionally biased region" description="Acidic residues" evidence="1">
    <location>
        <begin position="232"/>
        <end position="260"/>
    </location>
</feature>
<feature type="compositionally biased region" description="Low complexity" evidence="1">
    <location>
        <begin position="15"/>
        <end position="25"/>
    </location>
</feature>
<feature type="region of interest" description="Disordered" evidence="1">
    <location>
        <begin position="1"/>
        <end position="182"/>
    </location>
</feature>
<evidence type="ECO:0000313" key="3">
    <source>
        <dbReference type="Proteomes" id="UP000241769"/>
    </source>
</evidence>
<comment type="caution">
    <text evidence="2">The sequence shown here is derived from an EMBL/GenBank/DDBJ whole genome shotgun (WGS) entry which is preliminary data.</text>
</comment>
<reference evidence="2 3" key="1">
    <citation type="journal article" date="2018" name="Genome Biol. Evol.">
        <title>Multiple Roots of Fruiting Body Formation in Amoebozoa.</title>
        <authorList>
            <person name="Hillmann F."/>
            <person name="Forbes G."/>
            <person name="Novohradska S."/>
            <person name="Ferling I."/>
            <person name="Riege K."/>
            <person name="Groth M."/>
            <person name="Westermann M."/>
            <person name="Marz M."/>
            <person name="Spaller T."/>
            <person name="Winckler T."/>
            <person name="Schaap P."/>
            <person name="Glockner G."/>
        </authorList>
    </citation>
    <scope>NUCLEOTIDE SEQUENCE [LARGE SCALE GENOMIC DNA]</scope>
    <source>
        <strain evidence="2 3">Jena</strain>
    </source>
</reference>
<dbReference type="EMBL" id="MDYQ01000036">
    <property type="protein sequence ID" value="PRP86030.1"/>
    <property type="molecule type" value="Genomic_DNA"/>
</dbReference>
<proteinExistence type="predicted"/>
<evidence type="ECO:0000313" key="2">
    <source>
        <dbReference type="EMBL" id="PRP86030.1"/>
    </source>
</evidence>
<dbReference type="Proteomes" id="UP000241769">
    <property type="component" value="Unassembled WGS sequence"/>
</dbReference>
<sequence length="325" mass="35583">MEEPKKVKKVKKVSSDGTSVVSTKSVNKKPPALERMPSSGNVTIGSSSPKKAPGSPVVRPSTPKSPMATPTATEEPKKVKVVKKVKKVTSDKEPKDKAEKKTDKDGNPVVKKKVKKVVKDQDGNVITKPKKTSSSNEVGEEVSTVKKVVKKKKAPADESTDVLAPSEDATEDQPTTSNANDDDVREKFLALLKACSSPEIVLQLKTILEHHLISLGIPVEETKEKIQQLISDADDSKDEAEEEEEEEEEDDSDDDGEDTPNPDTTLAKTVDKLYKEKKDEEPKSGIDIRSITALNVGSLTSDERAALRARAQERILQIKQRQFHS</sequence>
<feature type="compositionally biased region" description="Polar residues" evidence="1">
    <location>
        <begin position="62"/>
        <end position="72"/>
    </location>
</feature>
<dbReference type="InParanoid" id="A0A2P6NPZ4"/>
<feature type="compositionally biased region" description="Basic residues" evidence="1">
    <location>
        <begin position="1"/>
        <end position="12"/>
    </location>
</feature>